<evidence type="ECO:0000256" key="10">
    <source>
        <dbReference type="ARBA" id="ARBA00023242"/>
    </source>
</evidence>
<evidence type="ECO:0000256" key="1">
    <source>
        <dbReference type="ARBA" id="ARBA00004123"/>
    </source>
</evidence>
<dbReference type="AlphaFoldDB" id="A0A8D8XCB0"/>
<dbReference type="InterPro" id="IPR013178">
    <property type="entry name" value="Histone_AcTrfase_Rtt109/CBP"/>
</dbReference>
<proteinExistence type="predicted"/>
<dbReference type="PANTHER" id="PTHR13808:SF1">
    <property type="entry name" value="HISTONE ACETYLTRANSFERASE"/>
    <property type="match status" value="1"/>
</dbReference>
<dbReference type="GO" id="GO:0003713">
    <property type="term" value="F:transcription coactivator activity"/>
    <property type="evidence" value="ECO:0007669"/>
    <property type="project" value="TreeGrafter"/>
</dbReference>
<keyword evidence="4 12" id="KW-0479">Metal-binding</keyword>
<dbReference type="GO" id="GO:0000123">
    <property type="term" value="C:histone acetyltransferase complex"/>
    <property type="evidence" value="ECO:0007669"/>
    <property type="project" value="TreeGrafter"/>
</dbReference>
<evidence type="ECO:0000256" key="9">
    <source>
        <dbReference type="ARBA" id="ARBA00023163"/>
    </source>
</evidence>
<dbReference type="GO" id="GO:0004402">
    <property type="term" value="F:histone acetyltransferase activity"/>
    <property type="evidence" value="ECO:0007669"/>
    <property type="project" value="InterPro"/>
</dbReference>
<keyword evidence="6 12" id="KW-0862">Zinc</keyword>
<evidence type="ECO:0000256" key="7">
    <source>
        <dbReference type="ARBA" id="ARBA00022853"/>
    </source>
</evidence>
<dbReference type="PROSITE" id="PS50134">
    <property type="entry name" value="ZF_TAZ"/>
    <property type="match status" value="1"/>
</dbReference>
<dbReference type="GO" id="GO:0031490">
    <property type="term" value="F:chromatin DNA binding"/>
    <property type="evidence" value="ECO:0007669"/>
    <property type="project" value="TreeGrafter"/>
</dbReference>
<dbReference type="EC" id="2.3.1.48" evidence="2"/>
<dbReference type="SMART" id="SM00551">
    <property type="entry name" value="ZnF_TAZ"/>
    <property type="match status" value="1"/>
</dbReference>
<evidence type="ECO:0000256" key="12">
    <source>
        <dbReference type="PROSITE-ProRule" id="PRU00203"/>
    </source>
</evidence>
<sequence length="164" mass="18993">MENTRASAASHILRFFQSLTHAFNCRNANCQLPSCHKMKRVLQHSKICKRKEKGVCPICKQLQALCCYHAKYCHNSKCDVPFCATIKRKMEQHKREQRLQQIIISPERRARNSRIVYLHINVVFPYFIRTEMNLSSVQTARQTDRDVGFGRGGNCHVDLAQGCL</sequence>
<dbReference type="PANTHER" id="PTHR13808">
    <property type="entry name" value="CBP/P300-RELATED"/>
    <property type="match status" value="1"/>
</dbReference>
<accession>A0A8D8XCB0</accession>
<protein>
    <recommendedName>
        <fullName evidence="2">histone acetyltransferase</fullName>
        <ecNumber evidence="2">2.3.1.48</ecNumber>
    </recommendedName>
</protein>
<feature type="domain" description="TAZ-type" evidence="13">
    <location>
        <begin position="5"/>
        <end position="86"/>
    </location>
</feature>
<keyword evidence="10" id="KW-0539">Nucleus</keyword>
<keyword evidence="8" id="KW-0805">Transcription regulation</keyword>
<evidence type="ECO:0000256" key="5">
    <source>
        <dbReference type="ARBA" id="ARBA00022771"/>
    </source>
</evidence>
<dbReference type="InterPro" id="IPR000197">
    <property type="entry name" value="Znf_TAZ"/>
</dbReference>
<evidence type="ECO:0000259" key="13">
    <source>
        <dbReference type="PROSITE" id="PS50134"/>
    </source>
</evidence>
<dbReference type="GO" id="GO:0008270">
    <property type="term" value="F:zinc ion binding"/>
    <property type="evidence" value="ECO:0007669"/>
    <property type="project" value="UniProtKB-KW"/>
</dbReference>
<keyword evidence="3" id="KW-0808">Transferase</keyword>
<keyword evidence="7" id="KW-0156">Chromatin regulator</keyword>
<name>A0A8D8XCB0_9HEMI</name>
<dbReference type="EMBL" id="HBUF01304439">
    <property type="protein sequence ID" value="CAG6691727.1"/>
    <property type="molecule type" value="Transcribed_RNA"/>
</dbReference>
<dbReference type="GO" id="GO:0005667">
    <property type="term" value="C:transcription regulator complex"/>
    <property type="evidence" value="ECO:0007669"/>
    <property type="project" value="TreeGrafter"/>
</dbReference>
<evidence type="ECO:0000256" key="11">
    <source>
        <dbReference type="ARBA" id="ARBA00048017"/>
    </source>
</evidence>
<evidence type="ECO:0000256" key="4">
    <source>
        <dbReference type="ARBA" id="ARBA00022723"/>
    </source>
</evidence>
<reference evidence="14" key="1">
    <citation type="submission" date="2021-05" db="EMBL/GenBank/DDBJ databases">
        <authorList>
            <person name="Alioto T."/>
            <person name="Alioto T."/>
            <person name="Gomez Garrido J."/>
        </authorList>
    </citation>
    <scope>NUCLEOTIDE SEQUENCE</scope>
</reference>
<comment type="subcellular location">
    <subcellularLocation>
        <location evidence="1">Nucleus</location>
    </subcellularLocation>
</comment>
<dbReference type="Gene3D" id="1.20.1020.10">
    <property type="entry name" value="TAZ domain"/>
    <property type="match status" value="1"/>
</dbReference>
<dbReference type="GO" id="GO:0005634">
    <property type="term" value="C:nucleus"/>
    <property type="evidence" value="ECO:0007669"/>
    <property type="project" value="UniProtKB-SubCell"/>
</dbReference>
<evidence type="ECO:0000256" key="8">
    <source>
        <dbReference type="ARBA" id="ARBA00023015"/>
    </source>
</evidence>
<evidence type="ECO:0000256" key="2">
    <source>
        <dbReference type="ARBA" id="ARBA00013184"/>
    </source>
</evidence>
<organism evidence="14">
    <name type="scientific">Cacopsylla melanoneura</name>
    <dbReference type="NCBI Taxonomy" id="428564"/>
    <lineage>
        <taxon>Eukaryota</taxon>
        <taxon>Metazoa</taxon>
        <taxon>Ecdysozoa</taxon>
        <taxon>Arthropoda</taxon>
        <taxon>Hexapoda</taxon>
        <taxon>Insecta</taxon>
        <taxon>Pterygota</taxon>
        <taxon>Neoptera</taxon>
        <taxon>Paraneoptera</taxon>
        <taxon>Hemiptera</taxon>
        <taxon>Sternorrhyncha</taxon>
        <taxon>Psylloidea</taxon>
        <taxon>Psyllidae</taxon>
        <taxon>Psyllinae</taxon>
        <taxon>Cacopsylla</taxon>
    </lineage>
</organism>
<keyword evidence="5 12" id="KW-0863">Zinc-finger</keyword>
<evidence type="ECO:0000313" key="14">
    <source>
        <dbReference type="EMBL" id="CAG6691727.1"/>
    </source>
</evidence>
<feature type="zinc finger region" description="TAZ-type" evidence="12">
    <location>
        <begin position="5"/>
        <end position="86"/>
    </location>
</feature>
<keyword evidence="9" id="KW-0804">Transcription</keyword>
<comment type="catalytic activity">
    <reaction evidence="11">
        <text>L-lysyl-[protein] + acetyl-CoA = N(6)-acetyl-L-lysyl-[protein] + CoA + H(+)</text>
        <dbReference type="Rhea" id="RHEA:45948"/>
        <dbReference type="Rhea" id="RHEA-COMP:9752"/>
        <dbReference type="Rhea" id="RHEA-COMP:10731"/>
        <dbReference type="ChEBI" id="CHEBI:15378"/>
        <dbReference type="ChEBI" id="CHEBI:29969"/>
        <dbReference type="ChEBI" id="CHEBI:57287"/>
        <dbReference type="ChEBI" id="CHEBI:57288"/>
        <dbReference type="ChEBI" id="CHEBI:61930"/>
        <dbReference type="EC" id="2.3.1.48"/>
    </reaction>
</comment>
<dbReference type="SUPFAM" id="SSF57933">
    <property type="entry name" value="TAZ domain"/>
    <property type="match status" value="1"/>
</dbReference>
<dbReference type="InterPro" id="IPR035898">
    <property type="entry name" value="TAZ_dom_sf"/>
</dbReference>
<evidence type="ECO:0000256" key="6">
    <source>
        <dbReference type="ARBA" id="ARBA00022833"/>
    </source>
</evidence>
<dbReference type="Pfam" id="PF02135">
    <property type="entry name" value="zf-TAZ"/>
    <property type="match status" value="1"/>
</dbReference>
<evidence type="ECO:0000256" key="3">
    <source>
        <dbReference type="ARBA" id="ARBA00022679"/>
    </source>
</evidence>
<dbReference type="GO" id="GO:0045944">
    <property type="term" value="P:positive regulation of transcription by RNA polymerase II"/>
    <property type="evidence" value="ECO:0007669"/>
    <property type="project" value="TreeGrafter"/>
</dbReference>